<evidence type="ECO:0000259" key="6">
    <source>
        <dbReference type="PROSITE" id="PS50862"/>
    </source>
</evidence>
<dbReference type="FunFam" id="3.30.930.10:FF:000017">
    <property type="entry name" value="Elongation factor P--(R)-beta-lysine ligase"/>
    <property type="match status" value="1"/>
</dbReference>
<dbReference type="NCBIfam" id="NF006828">
    <property type="entry name" value="PRK09350.1"/>
    <property type="match status" value="1"/>
</dbReference>
<evidence type="ECO:0000313" key="7">
    <source>
        <dbReference type="EMBL" id="MCS3902744.1"/>
    </source>
</evidence>
<evidence type="ECO:0000256" key="1">
    <source>
        <dbReference type="ARBA" id="ARBA00011738"/>
    </source>
</evidence>
<dbReference type="AlphaFoldDB" id="A0AAE3HKF5"/>
<dbReference type="GO" id="GO:0005829">
    <property type="term" value="C:cytosol"/>
    <property type="evidence" value="ECO:0007669"/>
    <property type="project" value="TreeGrafter"/>
</dbReference>
<accession>A0AAE3HKF5</accession>
<dbReference type="InterPro" id="IPR004364">
    <property type="entry name" value="Aa-tRNA-synt_II"/>
</dbReference>
<keyword evidence="8" id="KW-1185">Reference proteome</keyword>
<dbReference type="EMBL" id="JANUCT010000004">
    <property type="protein sequence ID" value="MCS3902744.1"/>
    <property type="molecule type" value="Genomic_DNA"/>
</dbReference>
<evidence type="ECO:0000256" key="4">
    <source>
        <dbReference type="ARBA" id="ARBA00022840"/>
    </source>
</evidence>
<name>A0AAE3HKF5_9GAMM</name>
<comment type="subunit">
    <text evidence="1">Homodimer.</text>
</comment>
<dbReference type="SUPFAM" id="SSF55681">
    <property type="entry name" value="Class II aaRS and biotin synthetases"/>
    <property type="match status" value="1"/>
</dbReference>
<dbReference type="Gene3D" id="3.30.930.10">
    <property type="entry name" value="Bira Bifunctional Protein, Domain 2"/>
    <property type="match status" value="1"/>
</dbReference>
<evidence type="ECO:0000256" key="3">
    <source>
        <dbReference type="ARBA" id="ARBA00022741"/>
    </source>
</evidence>
<reference evidence="7" key="1">
    <citation type="submission" date="2022-08" db="EMBL/GenBank/DDBJ databases">
        <title>Genomic Encyclopedia of Type Strains, Phase III (KMG-III): the genomes of soil and plant-associated and newly described type strains.</title>
        <authorList>
            <person name="Whitman W."/>
        </authorList>
    </citation>
    <scope>NUCLEOTIDE SEQUENCE</scope>
    <source>
        <strain evidence="7">HMT 1</strain>
    </source>
</reference>
<dbReference type="NCBIfam" id="TIGR00462">
    <property type="entry name" value="genX"/>
    <property type="match status" value="1"/>
</dbReference>
<dbReference type="InterPro" id="IPR004525">
    <property type="entry name" value="EpmA"/>
</dbReference>
<dbReference type="Pfam" id="PF00152">
    <property type="entry name" value="tRNA-synt_2"/>
    <property type="match status" value="1"/>
</dbReference>
<dbReference type="PANTHER" id="PTHR42918:SF6">
    <property type="entry name" value="ELONGATION FACTOR P--(R)-BETA-LYSINE LIGASE"/>
    <property type="match status" value="1"/>
</dbReference>
<comment type="catalytic activity">
    <reaction evidence="5">
        <text>D-beta-lysine + L-lysyl-[protein] + ATP = N(6)-((3R)-3,6-diaminohexanoyl)-L-lysyl-[protein] + AMP + diphosphate + H(+)</text>
        <dbReference type="Rhea" id="RHEA:83435"/>
        <dbReference type="Rhea" id="RHEA-COMP:9752"/>
        <dbReference type="Rhea" id="RHEA-COMP:20131"/>
        <dbReference type="ChEBI" id="CHEBI:15378"/>
        <dbReference type="ChEBI" id="CHEBI:29969"/>
        <dbReference type="ChEBI" id="CHEBI:30616"/>
        <dbReference type="ChEBI" id="CHEBI:33019"/>
        <dbReference type="ChEBI" id="CHEBI:84138"/>
        <dbReference type="ChEBI" id="CHEBI:156053"/>
        <dbReference type="ChEBI" id="CHEBI:456215"/>
    </reaction>
    <physiologicalReaction direction="left-to-right" evidence="5">
        <dbReference type="Rhea" id="RHEA:83436"/>
    </physiologicalReaction>
</comment>
<dbReference type="GO" id="GO:0000049">
    <property type="term" value="F:tRNA binding"/>
    <property type="evidence" value="ECO:0007669"/>
    <property type="project" value="TreeGrafter"/>
</dbReference>
<dbReference type="GO" id="GO:0006430">
    <property type="term" value="P:lysyl-tRNA aminoacylation"/>
    <property type="evidence" value="ECO:0007669"/>
    <property type="project" value="InterPro"/>
</dbReference>
<keyword evidence="2 7" id="KW-0436">Ligase</keyword>
<protein>
    <submittedName>
        <fullName evidence="7">Lysyl-tRNA synthetase class 2</fullName>
        <ecNumber evidence="7">6.1.1.6</ecNumber>
    </submittedName>
</protein>
<evidence type="ECO:0000256" key="5">
    <source>
        <dbReference type="ARBA" id="ARBA00052794"/>
    </source>
</evidence>
<dbReference type="InterPro" id="IPR018149">
    <property type="entry name" value="Lys-tRNA-synth_II_C"/>
</dbReference>
<sequence length="326" mass="36105">MSRACAPVDTDAATWQPLASPERLRQRAALLTTIRRFMDARGILEVETPLLSRAAVTDPALQSFAVAVDGTPYYLQTSPEFAMKRLLAAGSGPIYQVAKVFRDNERGRWHHPEFTMLEWYRPGFSVADMLDEIDALLLALELPRSERLDYGALFQQATGCDPHCADQQTLQRRALDFGLVSRDLSRVELLDFLFSSAVMPELKDRPCAIVSDFPLAQAALARIRRGADGKPDVAERFELFIHGVEIGNGFHELADAAEQRQRFQADQAERGRRGLAQRPLDENLLAALTAGLPDCCGIAIGLDRLLMQVSGAGRIDDVLAFPVERS</sequence>
<keyword evidence="4" id="KW-0067">ATP-binding</keyword>
<dbReference type="EC" id="6.1.1.6" evidence="7"/>
<gene>
    <name evidence="7" type="ORF">J2T55_000748</name>
</gene>
<dbReference type="PROSITE" id="PS50862">
    <property type="entry name" value="AA_TRNA_LIGASE_II"/>
    <property type="match status" value="1"/>
</dbReference>
<dbReference type="InterPro" id="IPR006195">
    <property type="entry name" value="aa-tRNA-synth_II"/>
</dbReference>
<organism evidence="7 8">
    <name type="scientific">Methylohalomonas lacus</name>
    <dbReference type="NCBI Taxonomy" id="398773"/>
    <lineage>
        <taxon>Bacteria</taxon>
        <taxon>Pseudomonadati</taxon>
        <taxon>Pseudomonadota</taxon>
        <taxon>Gammaproteobacteria</taxon>
        <taxon>Methylohalomonadales</taxon>
        <taxon>Methylohalomonadaceae</taxon>
        <taxon>Methylohalomonas</taxon>
    </lineage>
</organism>
<dbReference type="PANTHER" id="PTHR42918">
    <property type="entry name" value="LYSYL-TRNA SYNTHETASE"/>
    <property type="match status" value="1"/>
</dbReference>
<dbReference type="GO" id="GO:0004824">
    <property type="term" value="F:lysine-tRNA ligase activity"/>
    <property type="evidence" value="ECO:0007669"/>
    <property type="project" value="UniProtKB-EC"/>
</dbReference>
<proteinExistence type="predicted"/>
<dbReference type="PRINTS" id="PR00982">
    <property type="entry name" value="TRNASYNTHLYS"/>
</dbReference>
<dbReference type="Proteomes" id="UP001204445">
    <property type="component" value="Unassembled WGS sequence"/>
</dbReference>
<evidence type="ECO:0000256" key="2">
    <source>
        <dbReference type="ARBA" id="ARBA00022598"/>
    </source>
</evidence>
<dbReference type="RefSeq" id="WP_259054320.1">
    <property type="nucleotide sequence ID" value="NZ_JANUCT010000004.1"/>
</dbReference>
<keyword evidence="3" id="KW-0547">Nucleotide-binding</keyword>
<dbReference type="GO" id="GO:0005524">
    <property type="term" value="F:ATP binding"/>
    <property type="evidence" value="ECO:0007669"/>
    <property type="project" value="UniProtKB-KW"/>
</dbReference>
<dbReference type="InterPro" id="IPR045864">
    <property type="entry name" value="aa-tRNA-synth_II/BPL/LPL"/>
</dbReference>
<comment type="caution">
    <text evidence="7">The sequence shown here is derived from an EMBL/GenBank/DDBJ whole genome shotgun (WGS) entry which is preliminary data.</text>
</comment>
<feature type="domain" description="Aminoacyl-transfer RNA synthetases class-II family profile" evidence="6">
    <location>
        <begin position="24"/>
        <end position="322"/>
    </location>
</feature>
<evidence type="ECO:0000313" key="8">
    <source>
        <dbReference type="Proteomes" id="UP001204445"/>
    </source>
</evidence>